<gene>
    <name evidence="2" type="ORF">FHY64_10140</name>
</gene>
<proteinExistence type="predicted"/>
<protein>
    <recommendedName>
        <fullName evidence="1">DUF6455 domain-containing protein</fullName>
    </recommendedName>
</protein>
<dbReference type="InterPro" id="IPR045601">
    <property type="entry name" value="DUF6455"/>
</dbReference>
<reference evidence="2 3" key="1">
    <citation type="submission" date="2019-06" db="EMBL/GenBank/DDBJ databases">
        <title>Genome of new Rhodobacteraceae sp. SM1903.</title>
        <authorList>
            <person name="Ren X."/>
        </authorList>
    </citation>
    <scope>NUCLEOTIDE SEQUENCE [LARGE SCALE GENOMIC DNA]</scope>
    <source>
        <strain evidence="2 3">SM1903</strain>
    </source>
</reference>
<sequence>MRPLGHPRQHYWLVKGMAKRLGADVVGAVETGELDLSEWSGMVQACRGCSDPEGCRKWLDRTDHADAAPEVCRNRDRLARLAR</sequence>
<dbReference type="Pfam" id="PF20056">
    <property type="entry name" value="DUF6455"/>
    <property type="match status" value="1"/>
</dbReference>
<accession>A0A5C5GI71</accession>
<dbReference type="EMBL" id="VFFF01000001">
    <property type="protein sequence ID" value="TNY33609.1"/>
    <property type="molecule type" value="Genomic_DNA"/>
</dbReference>
<name>A0A5C5GI71_9RHOB</name>
<dbReference type="OrthoDB" id="7689275at2"/>
<dbReference type="AlphaFoldDB" id="A0A5C5GI71"/>
<evidence type="ECO:0000259" key="1">
    <source>
        <dbReference type="Pfam" id="PF20056"/>
    </source>
</evidence>
<comment type="caution">
    <text evidence="2">The sequence shown here is derived from an EMBL/GenBank/DDBJ whole genome shotgun (WGS) entry which is preliminary data.</text>
</comment>
<keyword evidence="3" id="KW-1185">Reference proteome</keyword>
<evidence type="ECO:0000313" key="2">
    <source>
        <dbReference type="EMBL" id="TNY33609.1"/>
    </source>
</evidence>
<dbReference type="Proteomes" id="UP000314011">
    <property type="component" value="Unassembled WGS sequence"/>
</dbReference>
<dbReference type="RefSeq" id="WP_140194297.1">
    <property type="nucleotide sequence ID" value="NZ_CP065915.1"/>
</dbReference>
<organism evidence="2 3">
    <name type="scientific">Pelagovum pacificum</name>
    <dbReference type="NCBI Taxonomy" id="2588711"/>
    <lineage>
        <taxon>Bacteria</taxon>
        <taxon>Pseudomonadati</taxon>
        <taxon>Pseudomonadota</taxon>
        <taxon>Alphaproteobacteria</taxon>
        <taxon>Rhodobacterales</taxon>
        <taxon>Paracoccaceae</taxon>
        <taxon>Pelagovum</taxon>
    </lineage>
</organism>
<feature type="domain" description="DUF6455" evidence="1">
    <location>
        <begin position="1"/>
        <end position="82"/>
    </location>
</feature>
<evidence type="ECO:0000313" key="3">
    <source>
        <dbReference type="Proteomes" id="UP000314011"/>
    </source>
</evidence>